<evidence type="ECO:0000313" key="1">
    <source>
        <dbReference type="EMBL" id="WAK63923.1"/>
    </source>
</evidence>
<dbReference type="Proteomes" id="UP001156410">
    <property type="component" value="Chromosome"/>
</dbReference>
<dbReference type="EMBL" id="CP113440">
    <property type="protein sequence ID" value="WAK63923.1"/>
    <property type="molecule type" value="Genomic_DNA"/>
</dbReference>
<organism evidence="1 2">
    <name type="scientific">Streptococcus macedonicus</name>
    <name type="common">Streptococcus gallolyticus macedonicus</name>
    <dbReference type="NCBI Taxonomy" id="59310"/>
    <lineage>
        <taxon>Bacteria</taxon>
        <taxon>Bacillati</taxon>
        <taxon>Bacillota</taxon>
        <taxon>Bacilli</taxon>
        <taxon>Lactobacillales</taxon>
        <taxon>Streptococcaceae</taxon>
        <taxon>Streptococcus</taxon>
    </lineage>
</organism>
<sequence>MDSVSSILTLIQLIDQTMPVNQNLNFHVYTLSGTEIYSTYHTVNDSFTDTINRSTTLTYEHGVSVR</sequence>
<dbReference type="RefSeq" id="WP_269441554.1">
    <property type="nucleotide sequence ID" value="NZ_CP113440.1"/>
</dbReference>
<dbReference type="AlphaFoldDB" id="A0AA47IK86"/>
<accession>A0AA47IK86</accession>
<reference evidence="1" key="2">
    <citation type="submission" date="2022-11" db="EMBL/GenBank/DDBJ databases">
        <authorList>
            <person name="Johnson J.D."/>
        </authorList>
    </citation>
    <scope>NUCLEOTIDE SEQUENCE</scope>
    <source>
        <strain evidence="1">E37</strain>
    </source>
</reference>
<name>A0AA47IK86_STRMC</name>
<reference evidence="1" key="1">
    <citation type="submission" date="2022-11" db="EMBL/GenBank/DDBJ databases">
        <title>Streptococcus macedonicus and Acinetobacter baumannii: co-inhabitants of the cheese production environment.</title>
        <authorList>
            <person name="Johnson J."/>
        </authorList>
    </citation>
    <scope>NUCLEOTIDE SEQUENCE</scope>
    <source>
        <strain evidence="1">E37</strain>
    </source>
</reference>
<protein>
    <submittedName>
        <fullName evidence="1">Uncharacterized protein</fullName>
    </submittedName>
</protein>
<evidence type="ECO:0000313" key="2">
    <source>
        <dbReference type="Proteomes" id="UP001156410"/>
    </source>
</evidence>
<proteinExistence type="predicted"/>
<gene>
    <name evidence="1" type="ORF">OQG81_03435</name>
</gene>